<dbReference type="GO" id="GO:0005783">
    <property type="term" value="C:endoplasmic reticulum"/>
    <property type="evidence" value="ECO:0007669"/>
    <property type="project" value="UniProtKB-SubCell"/>
</dbReference>
<dbReference type="Pfam" id="PF16969">
    <property type="entry name" value="SRP68"/>
    <property type="match status" value="1"/>
</dbReference>
<dbReference type="Gene3D" id="1.10.3450.40">
    <property type="entry name" value="Signal recognition particle, SRP68 subunit, RNA-binding domain"/>
    <property type="match status" value="1"/>
</dbReference>
<proteinExistence type="inferred from homology"/>
<evidence type="ECO:0000313" key="14">
    <source>
        <dbReference type="Proteomes" id="UP001054857"/>
    </source>
</evidence>
<dbReference type="PANTHER" id="PTHR12860">
    <property type="entry name" value="SIGNAL RECOGNITION PARTICLE 68 KDA PROTEIN"/>
    <property type="match status" value="1"/>
</dbReference>
<accession>A0AAD3DKI7</accession>
<reference evidence="13 14" key="1">
    <citation type="journal article" date="2021" name="Sci. Rep.">
        <title>Genome sequencing of the multicellular alga Astrephomene provides insights into convergent evolution of germ-soma differentiation.</title>
        <authorList>
            <person name="Yamashita S."/>
            <person name="Yamamoto K."/>
            <person name="Matsuzaki R."/>
            <person name="Suzuki S."/>
            <person name="Yamaguchi H."/>
            <person name="Hirooka S."/>
            <person name="Minakuchi Y."/>
            <person name="Miyagishima S."/>
            <person name="Kawachi M."/>
            <person name="Toyoda A."/>
            <person name="Nozaki H."/>
        </authorList>
    </citation>
    <scope>NUCLEOTIDE SEQUENCE [LARGE SCALE GENOMIC DNA]</scope>
    <source>
        <strain evidence="13 14">NIES-4017</strain>
    </source>
</reference>
<dbReference type="GO" id="GO:0005786">
    <property type="term" value="C:signal recognition particle, endoplasmic reticulum targeting"/>
    <property type="evidence" value="ECO:0007669"/>
    <property type="project" value="UniProtKB-KW"/>
</dbReference>
<feature type="non-terminal residue" evidence="13">
    <location>
        <position position="1"/>
    </location>
</feature>
<keyword evidence="10" id="KW-0687">Ribonucleoprotein</keyword>
<evidence type="ECO:0000256" key="5">
    <source>
        <dbReference type="ARBA" id="ARBA00022490"/>
    </source>
</evidence>
<evidence type="ECO:0000313" key="13">
    <source>
        <dbReference type="EMBL" id="GFR43258.1"/>
    </source>
</evidence>
<comment type="caution">
    <text evidence="13">The sequence shown here is derived from an EMBL/GenBank/DDBJ whole genome shotgun (WGS) entry which is preliminary data.</text>
</comment>
<dbReference type="GO" id="GO:0005730">
    <property type="term" value="C:nucleolus"/>
    <property type="evidence" value="ECO:0007669"/>
    <property type="project" value="UniProtKB-SubCell"/>
</dbReference>
<dbReference type="GO" id="GO:0005829">
    <property type="term" value="C:cytosol"/>
    <property type="evidence" value="ECO:0007669"/>
    <property type="project" value="UniProtKB-ARBA"/>
</dbReference>
<evidence type="ECO:0000256" key="4">
    <source>
        <dbReference type="ARBA" id="ARBA00009352"/>
    </source>
</evidence>
<name>A0AAD3DKI7_9CHLO</name>
<dbReference type="GO" id="GO:0030942">
    <property type="term" value="F:endoplasmic reticulum signal peptide binding"/>
    <property type="evidence" value="ECO:0007669"/>
    <property type="project" value="InterPro"/>
</dbReference>
<dbReference type="Proteomes" id="UP001054857">
    <property type="component" value="Unassembled WGS sequence"/>
</dbReference>
<keyword evidence="9" id="KW-0539">Nucleus</keyword>
<evidence type="ECO:0000256" key="3">
    <source>
        <dbReference type="ARBA" id="ARBA00004604"/>
    </source>
</evidence>
<dbReference type="FunFam" id="1.10.3450.40:FF:000001">
    <property type="entry name" value="Signal recognition particle subunit SRP68"/>
    <property type="match status" value="1"/>
</dbReference>
<organism evidence="13 14">
    <name type="scientific">Astrephomene gubernaculifera</name>
    <dbReference type="NCBI Taxonomy" id="47775"/>
    <lineage>
        <taxon>Eukaryota</taxon>
        <taxon>Viridiplantae</taxon>
        <taxon>Chlorophyta</taxon>
        <taxon>core chlorophytes</taxon>
        <taxon>Chlorophyceae</taxon>
        <taxon>CS clade</taxon>
        <taxon>Chlamydomonadales</taxon>
        <taxon>Astrephomenaceae</taxon>
        <taxon>Astrephomene</taxon>
    </lineage>
</organism>
<sequence>MADDQPDVMEVDLTQEAVEEAAPAPVQLSPLPLNLLSTIKTAQAENGLRHGDYMRYRKHCASRLQSLYKVLKMQHGRTKYQKRKLDVHNVTDVRHLYVTLFSAERAWAYAMELKREAEARGEAGRVDPRKRHHLIGRLAKAVQWSSELVRLAAARSDTRGSLEAEAYCAWLGGCLLLERESDWEVALAKFSRAKKLWQELAKACGELEGQSLCLAQVEEMEPNIRYCTYRISRAGGA</sequence>
<dbReference type="InterPro" id="IPR026258">
    <property type="entry name" value="SRP68"/>
</dbReference>
<dbReference type="GO" id="GO:0008312">
    <property type="term" value="F:7S RNA binding"/>
    <property type="evidence" value="ECO:0007669"/>
    <property type="project" value="InterPro"/>
</dbReference>
<keyword evidence="7" id="KW-0694">RNA-binding</keyword>
<keyword evidence="14" id="KW-1185">Reference proteome</keyword>
<evidence type="ECO:0000256" key="6">
    <source>
        <dbReference type="ARBA" id="ARBA00022824"/>
    </source>
</evidence>
<evidence type="ECO:0000256" key="12">
    <source>
        <dbReference type="ARBA" id="ARBA00083741"/>
    </source>
</evidence>
<dbReference type="InterPro" id="IPR034652">
    <property type="entry name" value="SRP68-RBD"/>
</dbReference>
<comment type="subcellular location">
    <subcellularLocation>
        <location evidence="2">Cytoplasm</location>
    </subcellularLocation>
    <subcellularLocation>
        <location evidence="1">Endoplasmic reticulum</location>
    </subcellularLocation>
    <subcellularLocation>
        <location evidence="3">Nucleus</location>
        <location evidence="3">Nucleolus</location>
    </subcellularLocation>
</comment>
<gene>
    <name evidence="13" type="ORF">Agub_g4319</name>
</gene>
<dbReference type="InterPro" id="IPR038253">
    <property type="entry name" value="SRP68_N_sf"/>
</dbReference>
<evidence type="ECO:0000256" key="8">
    <source>
        <dbReference type="ARBA" id="ARBA00023135"/>
    </source>
</evidence>
<comment type="similarity">
    <text evidence="4">Belongs to the SRP68 family.</text>
</comment>
<dbReference type="GO" id="GO:0006614">
    <property type="term" value="P:SRP-dependent cotranslational protein targeting to membrane"/>
    <property type="evidence" value="ECO:0007669"/>
    <property type="project" value="InterPro"/>
</dbReference>
<dbReference type="PANTHER" id="PTHR12860:SF0">
    <property type="entry name" value="SIGNAL RECOGNITION PARTICLE SUBUNIT SRP68"/>
    <property type="match status" value="1"/>
</dbReference>
<evidence type="ECO:0000256" key="11">
    <source>
        <dbReference type="ARBA" id="ARBA00029498"/>
    </source>
</evidence>
<dbReference type="GO" id="GO:0005047">
    <property type="term" value="F:signal recognition particle binding"/>
    <property type="evidence" value="ECO:0007669"/>
    <property type="project" value="InterPro"/>
</dbReference>
<evidence type="ECO:0000256" key="1">
    <source>
        <dbReference type="ARBA" id="ARBA00004240"/>
    </source>
</evidence>
<evidence type="ECO:0000256" key="9">
    <source>
        <dbReference type="ARBA" id="ARBA00023242"/>
    </source>
</evidence>
<evidence type="ECO:0000256" key="2">
    <source>
        <dbReference type="ARBA" id="ARBA00004496"/>
    </source>
</evidence>
<dbReference type="EMBL" id="BMAR01000005">
    <property type="protein sequence ID" value="GFR43258.1"/>
    <property type="molecule type" value="Genomic_DNA"/>
</dbReference>
<keyword evidence="5" id="KW-0963">Cytoplasm</keyword>
<evidence type="ECO:0000256" key="10">
    <source>
        <dbReference type="ARBA" id="ARBA00023274"/>
    </source>
</evidence>
<keyword evidence="8" id="KW-0733">Signal recognition particle</keyword>
<protein>
    <recommendedName>
        <fullName evidence="11">Signal recognition particle subunit SRP68</fullName>
    </recommendedName>
    <alternativeName>
        <fullName evidence="12">Signal recognition particle 68 kDa protein</fullName>
    </alternativeName>
</protein>
<dbReference type="CDD" id="cd15481">
    <property type="entry name" value="SRP68-RBD"/>
    <property type="match status" value="1"/>
</dbReference>
<evidence type="ECO:0000256" key="7">
    <source>
        <dbReference type="ARBA" id="ARBA00022884"/>
    </source>
</evidence>
<dbReference type="AlphaFoldDB" id="A0AAD3DKI7"/>
<keyword evidence="6" id="KW-0256">Endoplasmic reticulum</keyword>